<feature type="transmembrane region" description="Helical" evidence="7">
    <location>
        <begin position="479"/>
        <end position="500"/>
    </location>
</feature>
<dbReference type="Gene3D" id="1.10.510.10">
    <property type="entry name" value="Transferase(Phosphotransferase) domain 1"/>
    <property type="match status" value="1"/>
</dbReference>
<accession>A0A517P5Y7</accession>
<feature type="transmembrane region" description="Helical" evidence="7">
    <location>
        <begin position="417"/>
        <end position="435"/>
    </location>
</feature>
<dbReference type="PROSITE" id="PS50011">
    <property type="entry name" value="PROTEIN_KINASE_DOM"/>
    <property type="match status" value="1"/>
</dbReference>
<dbReference type="PROSITE" id="PS00108">
    <property type="entry name" value="PROTEIN_KINASE_ST"/>
    <property type="match status" value="1"/>
</dbReference>
<name>A0A517P5Y7_9PLAN</name>
<dbReference type="AlphaFoldDB" id="A0A517P5Y7"/>
<dbReference type="EC" id="2.7.11.1" evidence="9"/>
<protein>
    <submittedName>
        <fullName evidence="9">Serine/threonine-protein kinase PknB</fullName>
        <ecNumber evidence="9">2.7.11.1</ecNumber>
    </submittedName>
</protein>
<dbReference type="OrthoDB" id="6111975at2"/>
<feature type="transmembrane region" description="Helical" evidence="7">
    <location>
        <begin position="442"/>
        <end position="467"/>
    </location>
</feature>
<keyword evidence="4 5" id="KW-0067">ATP-binding</keyword>
<dbReference type="SUPFAM" id="SSF56112">
    <property type="entry name" value="Protein kinase-like (PK-like)"/>
    <property type="match status" value="1"/>
</dbReference>
<keyword evidence="3 9" id="KW-0418">Kinase</keyword>
<keyword evidence="1 9" id="KW-0808">Transferase</keyword>
<dbReference type="CDD" id="cd14014">
    <property type="entry name" value="STKc_PknB_like"/>
    <property type="match status" value="1"/>
</dbReference>
<dbReference type="GO" id="GO:0005524">
    <property type="term" value="F:ATP binding"/>
    <property type="evidence" value="ECO:0007669"/>
    <property type="project" value="UniProtKB-UniRule"/>
</dbReference>
<feature type="domain" description="Protein kinase" evidence="8">
    <location>
        <begin position="58"/>
        <end position="348"/>
    </location>
</feature>
<dbReference type="RefSeq" id="WP_145357648.1">
    <property type="nucleotide sequence ID" value="NZ_CP036265.1"/>
</dbReference>
<feature type="transmembrane region" description="Helical" evidence="7">
    <location>
        <begin position="377"/>
        <end position="397"/>
    </location>
</feature>
<evidence type="ECO:0000256" key="2">
    <source>
        <dbReference type="ARBA" id="ARBA00022741"/>
    </source>
</evidence>
<gene>
    <name evidence="9" type="primary">pknB_6</name>
    <name evidence="9" type="ORF">CA12_08700</name>
</gene>
<dbReference type="PANTHER" id="PTHR43289">
    <property type="entry name" value="MITOGEN-ACTIVATED PROTEIN KINASE KINASE KINASE 20-RELATED"/>
    <property type="match status" value="1"/>
</dbReference>
<keyword evidence="7" id="KW-0812">Transmembrane</keyword>
<dbReference type="Proteomes" id="UP000318741">
    <property type="component" value="Chromosome"/>
</dbReference>
<proteinExistence type="predicted"/>
<evidence type="ECO:0000256" key="6">
    <source>
        <dbReference type="SAM" id="MobiDB-lite"/>
    </source>
</evidence>
<dbReference type="InterPro" id="IPR011009">
    <property type="entry name" value="Kinase-like_dom_sf"/>
</dbReference>
<evidence type="ECO:0000256" key="3">
    <source>
        <dbReference type="ARBA" id="ARBA00022777"/>
    </source>
</evidence>
<dbReference type="Gene3D" id="3.30.200.20">
    <property type="entry name" value="Phosphorylase Kinase, domain 1"/>
    <property type="match status" value="1"/>
</dbReference>
<dbReference type="InterPro" id="IPR017441">
    <property type="entry name" value="Protein_kinase_ATP_BS"/>
</dbReference>
<dbReference type="SMART" id="SM00220">
    <property type="entry name" value="S_TKc"/>
    <property type="match status" value="1"/>
</dbReference>
<dbReference type="InterPro" id="IPR000719">
    <property type="entry name" value="Prot_kinase_dom"/>
</dbReference>
<organism evidence="9 10">
    <name type="scientific">Alienimonas californiensis</name>
    <dbReference type="NCBI Taxonomy" id="2527989"/>
    <lineage>
        <taxon>Bacteria</taxon>
        <taxon>Pseudomonadati</taxon>
        <taxon>Planctomycetota</taxon>
        <taxon>Planctomycetia</taxon>
        <taxon>Planctomycetales</taxon>
        <taxon>Planctomycetaceae</taxon>
        <taxon>Alienimonas</taxon>
    </lineage>
</organism>
<evidence type="ECO:0000259" key="8">
    <source>
        <dbReference type="PROSITE" id="PS50011"/>
    </source>
</evidence>
<keyword evidence="10" id="KW-1185">Reference proteome</keyword>
<evidence type="ECO:0000256" key="1">
    <source>
        <dbReference type="ARBA" id="ARBA00022679"/>
    </source>
</evidence>
<keyword evidence="7" id="KW-0472">Membrane</keyword>
<evidence type="ECO:0000313" key="9">
    <source>
        <dbReference type="EMBL" id="QDT14791.1"/>
    </source>
</evidence>
<evidence type="ECO:0000256" key="7">
    <source>
        <dbReference type="SAM" id="Phobius"/>
    </source>
</evidence>
<feature type="binding site" evidence="5">
    <location>
        <position position="87"/>
    </location>
    <ligand>
        <name>ATP</name>
        <dbReference type="ChEBI" id="CHEBI:30616"/>
    </ligand>
</feature>
<feature type="compositionally biased region" description="Pro residues" evidence="6">
    <location>
        <begin position="1"/>
        <end position="12"/>
    </location>
</feature>
<dbReference type="PANTHER" id="PTHR43289:SF34">
    <property type="entry name" value="SERINE_THREONINE-PROTEIN KINASE YBDM-RELATED"/>
    <property type="match status" value="1"/>
</dbReference>
<keyword evidence="7" id="KW-1133">Transmembrane helix</keyword>
<dbReference type="KEGG" id="acaf:CA12_08700"/>
<keyword evidence="2 5" id="KW-0547">Nucleotide-binding</keyword>
<feature type="region of interest" description="Disordered" evidence="6">
    <location>
        <begin position="1"/>
        <end position="53"/>
    </location>
</feature>
<dbReference type="EMBL" id="CP036265">
    <property type="protein sequence ID" value="QDT14791.1"/>
    <property type="molecule type" value="Genomic_DNA"/>
</dbReference>
<dbReference type="InterPro" id="IPR008271">
    <property type="entry name" value="Ser/Thr_kinase_AS"/>
</dbReference>
<evidence type="ECO:0000256" key="5">
    <source>
        <dbReference type="PROSITE-ProRule" id="PRU10141"/>
    </source>
</evidence>
<reference evidence="9 10" key="1">
    <citation type="submission" date="2019-02" db="EMBL/GenBank/DDBJ databases">
        <title>Deep-cultivation of Planctomycetes and their phenomic and genomic characterization uncovers novel biology.</title>
        <authorList>
            <person name="Wiegand S."/>
            <person name="Jogler M."/>
            <person name="Boedeker C."/>
            <person name="Pinto D."/>
            <person name="Vollmers J."/>
            <person name="Rivas-Marin E."/>
            <person name="Kohn T."/>
            <person name="Peeters S.H."/>
            <person name="Heuer A."/>
            <person name="Rast P."/>
            <person name="Oberbeckmann S."/>
            <person name="Bunk B."/>
            <person name="Jeske O."/>
            <person name="Meyerdierks A."/>
            <person name="Storesund J.E."/>
            <person name="Kallscheuer N."/>
            <person name="Luecker S."/>
            <person name="Lage O.M."/>
            <person name="Pohl T."/>
            <person name="Merkel B.J."/>
            <person name="Hornburger P."/>
            <person name="Mueller R.-W."/>
            <person name="Bruemmer F."/>
            <person name="Labrenz M."/>
            <person name="Spormann A.M."/>
            <person name="Op den Camp H."/>
            <person name="Overmann J."/>
            <person name="Amann R."/>
            <person name="Jetten M.S.M."/>
            <person name="Mascher T."/>
            <person name="Medema M.H."/>
            <person name="Devos D.P."/>
            <person name="Kaster A.-K."/>
            <person name="Ovreas L."/>
            <person name="Rohde M."/>
            <person name="Galperin M.Y."/>
            <person name="Jogler C."/>
        </authorList>
    </citation>
    <scope>NUCLEOTIDE SEQUENCE [LARGE SCALE GENOMIC DNA]</scope>
    <source>
        <strain evidence="9 10">CA12</strain>
    </source>
</reference>
<evidence type="ECO:0000313" key="10">
    <source>
        <dbReference type="Proteomes" id="UP000318741"/>
    </source>
</evidence>
<evidence type="ECO:0000256" key="4">
    <source>
        <dbReference type="ARBA" id="ARBA00022840"/>
    </source>
</evidence>
<dbReference type="Pfam" id="PF00069">
    <property type="entry name" value="Pkinase"/>
    <property type="match status" value="1"/>
</dbReference>
<dbReference type="GO" id="GO:0004674">
    <property type="term" value="F:protein serine/threonine kinase activity"/>
    <property type="evidence" value="ECO:0007669"/>
    <property type="project" value="UniProtKB-EC"/>
</dbReference>
<sequence length="507" mass="54309">MNRPSPELPPPDSGNELSAWDEGAASAKTTGRRGDTTSAGSTGPPLPPTPAGRALGRFLIEGTLGHGGMGTVYRAFDPTLNRRVALKVPRFDAATDPNLRQQFLGEARAAAAVSHPHLVEVYETGTVADPDGIGLRCYIASALCEGPDLAEWLADRDEPVPPPLAAALLIPIAEAVHRCHLAGVIHRDLKPANILLDAADRSPSDPGLSGMGFHASELPFVPKVSDFGVARVLEESAAATTASRAVGTPLYMAPEQAQERTEEIGPATDVWALGAMLYELLTGRPPFEGRTALTLLRHIAEDEPRPPRSLRAGLPSGLDAICMKCLRKRPGDRYPTAAAFAADLAAWRNGRAVSARPFGWRDRFAAWLCRPERVRDAGAVAVVWNGVLAVGIGFMALDIGMGWETPLPPSEEFLGEAILLSLIHAALTVVAWRHLCRDRWAFWIGLAAATICWGVVMNALLLGGGGGFSMYRDLPEAKYLMMVTLVCAFSAQLLVFLFAVRARMSLK</sequence>
<dbReference type="PROSITE" id="PS00107">
    <property type="entry name" value="PROTEIN_KINASE_ATP"/>
    <property type="match status" value="1"/>
</dbReference>